<organism evidence="2 3">
    <name type="scientific">Peronospora matthiolae</name>
    <dbReference type="NCBI Taxonomy" id="2874970"/>
    <lineage>
        <taxon>Eukaryota</taxon>
        <taxon>Sar</taxon>
        <taxon>Stramenopiles</taxon>
        <taxon>Oomycota</taxon>
        <taxon>Peronosporomycetes</taxon>
        <taxon>Peronosporales</taxon>
        <taxon>Peronosporaceae</taxon>
        <taxon>Peronospora</taxon>
    </lineage>
</organism>
<evidence type="ECO:0000313" key="3">
    <source>
        <dbReference type="Proteomes" id="UP001162060"/>
    </source>
</evidence>
<comment type="caution">
    <text evidence="2">The sequence shown here is derived from an EMBL/GenBank/DDBJ whole genome shotgun (WGS) entry which is preliminary data.</text>
</comment>
<proteinExistence type="predicted"/>
<sequence>MGPNGEGNDDKAAQAPATGHERALPDPAAVFIPPAHARRADSGALANILEMLSVMDARMQKMKAS</sequence>
<dbReference type="Proteomes" id="UP001162060">
    <property type="component" value="Unassembled WGS sequence"/>
</dbReference>
<gene>
    <name evidence="2" type="ORF">PM001_LOCUS17606</name>
</gene>
<name>A0AAV1UDX3_9STRA</name>
<accession>A0AAV1UDX3</accession>
<protein>
    <submittedName>
        <fullName evidence="2">Uncharacterized protein</fullName>
    </submittedName>
</protein>
<dbReference type="EMBL" id="CAKLBY020000190">
    <property type="protein sequence ID" value="CAK7932456.1"/>
    <property type="molecule type" value="Genomic_DNA"/>
</dbReference>
<evidence type="ECO:0000256" key="1">
    <source>
        <dbReference type="SAM" id="MobiDB-lite"/>
    </source>
</evidence>
<feature type="region of interest" description="Disordered" evidence="1">
    <location>
        <begin position="1"/>
        <end position="25"/>
    </location>
</feature>
<evidence type="ECO:0000313" key="2">
    <source>
        <dbReference type="EMBL" id="CAK7932456.1"/>
    </source>
</evidence>
<dbReference type="AlphaFoldDB" id="A0AAV1UDX3"/>
<reference evidence="2" key="1">
    <citation type="submission" date="2024-01" db="EMBL/GenBank/DDBJ databases">
        <authorList>
            <person name="Webb A."/>
        </authorList>
    </citation>
    <scope>NUCLEOTIDE SEQUENCE</scope>
    <source>
        <strain evidence="2">Pm1</strain>
    </source>
</reference>